<dbReference type="Proteomes" id="UP000789920">
    <property type="component" value="Unassembled WGS sequence"/>
</dbReference>
<dbReference type="EMBL" id="CAJVQC010131141">
    <property type="protein sequence ID" value="CAG8841665.1"/>
    <property type="molecule type" value="Genomic_DNA"/>
</dbReference>
<evidence type="ECO:0000313" key="2">
    <source>
        <dbReference type="Proteomes" id="UP000789920"/>
    </source>
</evidence>
<name>A0ACA9SKP4_9GLOM</name>
<feature type="non-terminal residue" evidence="1">
    <location>
        <position position="40"/>
    </location>
</feature>
<evidence type="ECO:0000313" key="1">
    <source>
        <dbReference type="EMBL" id="CAG8841665.1"/>
    </source>
</evidence>
<comment type="caution">
    <text evidence="1">The sequence shown here is derived from an EMBL/GenBank/DDBJ whole genome shotgun (WGS) entry which is preliminary data.</text>
</comment>
<keyword evidence="2" id="KW-1185">Reference proteome</keyword>
<protein>
    <submittedName>
        <fullName evidence="1">13969_t:CDS:1</fullName>
    </submittedName>
</protein>
<accession>A0ACA9SKP4</accession>
<reference evidence="1" key="1">
    <citation type="submission" date="2021-06" db="EMBL/GenBank/DDBJ databases">
        <authorList>
            <person name="Kallberg Y."/>
            <person name="Tangrot J."/>
            <person name="Rosling A."/>
        </authorList>
    </citation>
    <scope>NUCLEOTIDE SEQUENCE</scope>
    <source>
        <strain evidence="1">MA461A</strain>
    </source>
</reference>
<sequence length="40" mass="4767">KSEYDKIYQDEILSNKNKEICQNEICYVLDEHNIMTIDSS</sequence>
<organism evidence="1 2">
    <name type="scientific">Racocetra persica</name>
    <dbReference type="NCBI Taxonomy" id="160502"/>
    <lineage>
        <taxon>Eukaryota</taxon>
        <taxon>Fungi</taxon>
        <taxon>Fungi incertae sedis</taxon>
        <taxon>Mucoromycota</taxon>
        <taxon>Glomeromycotina</taxon>
        <taxon>Glomeromycetes</taxon>
        <taxon>Diversisporales</taxon>
        <taxon>Gigasporaceae</taxon>
        <taxon>Racocetra</taxon>
    </lineage>
</organism>
<proteinExistence type="predicted"/>
<gene>
    <name evidence="1" type="ORF">RPERSI_LOCUS31979</name>
</gene>
<feature type="non-terminal residue" evidence="1">
    <location>
        <position position="1"/>
    </location>
</feature>